<dbReference type="PANTHER" id="PTHR10920:SF18">
    <property type="entry name" value="RRNA METHYLTRANSFERASE 2, MITOCHONDRIAL"/>
    <property type="match status" value="1"/>
</dbReference>
<dbReference type="Proteomes" id="UP000516346">
    <property type="component" value="Chromosome"/>
</dbReference>
<feature type="domain" description="Ribosomal RNA methyltransferase FtsJ" evidence="13">
    <location>
        <begin position="32"/>
        <end position="205"/>
    </location>
</feature>
<feature type="binding site" evidence="11">
    <location>
        <position position="65"/>
    </location>
    <ligand>
        <name>S-adenosyl-L-methionine</name>
        <dbReference type="ChEBI" id="CHEBI:59789"/>
    </ligand>
</feature>
<evidence type="ECO:0000256" key="12">
    <source>
        <dbReference type="PIRSR" id="PIRSR005461-1"/>
    </source>
</evidence>
<name>A0A7H1AZZ8_9GAMM</name>
<evidence type="ECO:0000256" key="2">
    <source>
        <dbReference type="ARBA" id="ARBA00022603"/>
    </source>
</evidence>
<dbReference type="InterPro" id="IPR050082">
    <property type="entry name" value="RNA_methyltr_RlmE"/>
</dbReference>
<evidence type="ECO:0000256" key="10">
    <source>
        <dbReference type="ARBA" id="ARBA00048970"/>
    </source>
</evidence>
<evidence type="ECO:0000256" key="6">
    <source>
        <dbReference type="ARBA" id="ARBA00038861"/>
    </source>
</evidence>
<keyword evidence="11" id="KW-0963">Cytoplasm</keyword>
<organism evidence="14 15">
    <name type="scientific">Buchnera aphidicola</name>
    <name type="common">Pentalonia nigronervosa</name>
    <dbReference type="NCBI Taxonomy" id="1309793"/>
    <lineage>
        <taxon>Bacteria</taxon>
        <taxon>Pseudomonadati</taxon>
        <taxon>Pseudomonadota</taxon>
        <taxon>Gammaproteobacteria</taxon>
        <taxon>Enterobacterales</taxon>
        <taxon>Erwiniaceae</taxon>
        <taxon>Buchnera</taxon>
    </lineage>
</organism>
<dbReference type="PANTHER" id="PTHR10920">
    <property type="entry name" value="RIBOSOMAL RNA METHYLTRANSFERASE"/>
    <property type="match status" value="1"/>
</dbReference>
<dbReference type="Gene3D" id="3.40.50.150">
    <property type="entry name" value="Vaccinia Virus protein VP39"/>
    <property type="match status" value="1"/>
</dbReference>
<keyword evidence="4 11" id="KW-0949">S-adenosyl-L-methionine</keyword>
<evidence type="ECO:0000256" key="5">
    <source>
        <dbReference type="ARBA" id="ARBA00037569"/>
    </source>
</evidence>
<evidence type="ECO:0000313" key="14">
    <source>
        <dbReference type="EMBL" id="QNS02053.1"/>
    </source>
</evidence>
<dbReference type="HAMAP" id="MF_01547">
    <property type="entry name" value="RNA_methyltr_E"/>
    <property type="match status" value="1"/>
</dbReference>
<dbReference type="EMBL" id="CP061275">
    <property type="protein sequence ID" value="QNS02053.1"/>
    <property type="molecule type" value="Genomic_DNA"/>
</dbReference>
<gene>
    <name evidence="11" type="primary">rlmE</name>
    <name evidence="11" type="synonym">ftsJ</name>
    <name evidence="11" type="synonym">rrmJ</name>
    <name evidence="14" type="ORF">ICW73_01155</name>
</gene>
<dbReference type="PIRSF" id="PIRSF005461">
    <property type="entry name" value="23S_rRNA_mtase"/>
    <property type="match status" value="1"/>
</dbReference>
<evidence type="ECO:0000256" key="1">
    <source>
        <dbReference type="ARBA" id="ARBA00022552"/>
    </source>
</evidence>
<dbReference type="FunFam" id="3.40.50.150:FF:000005">
    <property type="entry name" value="Ribosomal RNA large subunit methyltransferase E"/>
    <property type="match status" value="1"/>
</dbReference>
<evidence type="ECO:0000256" key="8">
    <source>
        <dbReference type="ARBA" id="ARBA00041995"/>
    </source>
</evidence>
<dbReference type="InterPro" id="IPR002877">
    <property type="entry name" value="RNA_MeTrfase_FtsJ_dom"/>
</dbReference>
<proteinExistence type="inferred from homology"/>
<feature type="binding site" evidence="11">
    <location>
        <position position="63"/>
    </location>
    <ligand>
        <name>S-adenosyl-L-methionine</name>
        <dbReference type="ChEBI" id="CHEBI:59789"/>
    </ligand>
</feature>
<keyword evidence="1 11" id="KW-0698">rRNA processing</keyword>
<dbReference type="InterPro" id="IPR015507">
    <property type="entry name" value="rRNA-MeTfrase_E"/>
</dbReference>
<feature type="active site" description="Proton acceptor" evidence="11 12">
    <location>
        <position position="164"/>
    </location>
</feature>
<evidence type="ECO:0000256" key="7">
    <source>
        <dbReference type="ARBA" id="ARBA00041129"/>
    </source>
</evidence>
<keyword evidence="3 11" id="KW-0808">Transferase</keyword>
<comment type="catalytic activity">
    <reaction evidence="10 11">
        <text>uridine(2552) in 23S rRNA + S-adenosyl-L-methionine = 2'-O-methyluridine(2552) in 23S rRNA + S-adenosyl-L-homocysteine + H(+)</text>
        <dbReference type="Rhea" id="RHEA:42720"/>
        <dbReference type="Rhea" id="RHEA-COMP:10202"/>
        <dbReference type="Rhea" id="RHEA-COMP:10203"/>
        <dbReference type="ChEBI" id="CHEBI:15378"/>
        <dbReference type="ChEBI" id="CHEBI:57856"/>
        <dbReference type="ChEBI" id="CHEBI:59789"/>
        <dbReference type="ChEBI" id="CHEBI:65315"/>
        <dbReference type="ChEBI" id="CHEBI:74478"/>
        <dbReference type="EC" id="2.1.1.166"/>
    </reaction>
</comment>
<dbReference type="SUPFAM" id="SSF53335">
    <property type="entry name" value="S-adenosyl-L-methionine-dependent methyltransferases"/>
    <property type="match status" value="1"/>
</dbReference>
<comment type="subcellular location">
    <subcellularLocation>
        <location evidence="11">Cytoplasm</location>
    </subcellularLocation>
</comment>
<sequence>MILKRKSNSSSRWLFEHFQDKYVQDAKKNKVRSRSWFKLKELDDSYQLFRNNMNVIDLGSAPGGWTQYARNKIGLKGKILACDILPMLPITGVHFCQGDIRNKKTLRFILNYLKNIKIHLIISDIAPNITGNSAVDMPRIIELCKSVLKISRYILSRNGRFVLKSFHGEGFNAFYEEIKTFFSKVKICKPKSSRARSREIFILATR</sequence>
<dbReference type="AlphaFoldDB" id="A0A7H1AZZ8"/>
<accession>A0A7H1AZZ8</accession>
<evidence type="ECO:0000259" key="13">
    <source>
        <dbReference type="Pfam" id="PF01728"/>
    </source>
</evidence>
<evidence type="ECO:0000256" key="4">
    <source>
        <dbReference type="ARBA" id="ARBA00022691"/>
    </source>
</evidence>
<feature type="binding site" evidence="11">
    <location>
        <position position="99"/>
    </location>
    <ligand>
        <name>S-adenosyl-L-methionine</name>
        <dbReference type="ChEBI" id="CHEBI:59789"/>
    </ligand>
</feature>
<keyword evidence="2 11" id="KW-0489">Methyltransferase</keyword>
<evidence type="ECO:0000256" key="9">
    <source>
        <dbReference type="ARBA" id="ARBA00042745"/>
    </source>
</evidence>
<dbReference type="GO" id="GO:0008650">
    <property type="term" value="F:rRNA (uridine-2'-O-)-methyltransferase activity"/>
    <property type="evidence" value="ECO:0007669"/>
    <property type="project" value="UniProtKB-UniRule"/>
</dbReference>
<dbReference type="Pfam" id="PF01728">
    <property type="entry name" value="FtsJ"/>
    <property type="match status" value="1"/>
</dbReference>
<dbReference type="EC" id="2.1.1.166" evidence="6 11"/>
<comment type="function">
    <text evidence="5 11">Specifically methylates the uridine in position 2552 of 23S rRNA at the 2'-O position of the ribose in the fully assembled 50S ribosomal subunit.</text>
</comment>
<comment type="similarity">
    <text evidence="11">Belongs to the class I-like SAM-binding methyltransferase superfamily. RNA methyltransferase RlmE family.</text>
</comment>
<dbReference type="InterPro" id="IPR029063">
    <property type="entry name" value="SAM-dependent_MTases_sf"/>
</dbReference>
<protein>
    <recommendedName>
        <fullName evidence="7 11">Ribosomal RNA large subunit methyltransferase E</fullName>
        <ecNumber evidence="6 11">2.1.1.166</ecNumber>
    </recommendedName>
    <alternativeName>
        <fullName evidence="9 11">23S rRNA Um2552 methyltransferase</fullName>
    </alternativeName>
    <alternativeName>
        <fullName evidence="8 11">rRNA (uridine-2'-O-)-methyltransferase</fullName>
    </alternativeName>
</protein>
<evidence type="ECO:0000313" key="15">
    <source>
        <dbReference type="Proteomes" id="UP000516346"/>
    </source>
</evidence>
<evidence type="ECO:0000256" key="11">
    <source>
        <dbReference type="HAMAP-Rule" id="MF_01547"/>
    </source>
</evidence>
<feature type="binding site" evidence="11">
    <location>
        <position position="124"/>
    </location>
    <ligand>
        <name>S-adenosyl-L-methionine</name>
        <dbReference type="ChEBI" id="CHEBI:59789"/>
    </ligand>
</feature>
<dbReference type="GO" id="GO:0005737">
    <property type="term" value="C:cytoplasm"/>
    <property type="evidence" value="ECO:0007669"/>
    <property type="project" value="UniProtKB-SubCell"/>
</dbReference>
<feature type="binding site" evidence="11">
    <location>
        <position position="83"/>
    </location>
    <ligand>
        <name>S-adenosyl-L-methionine</name>
        <dbReference type="ChEBI" id="CHEBI:59789"/>
    </ligand>
</feature>
<reference evidence="14 15" key="1">
    <citation type="submission" date="2020-09" db="EMBL/GenBank/DDBJ databases">
        <title>Genome sequence of the banana aphid, Pentalonia nigronervosa Coquerel (Hemiptera: Aphididae) and its symbionts.</title>
        <authorList>
            <person name="Mathers T.C."/>
            <person name="Mugford S.T."/>
            <person name="Hogenhout S.A."/>
            <person name="Tripathi L."/>
        </authorList>
    </citation>
    <scope>NUCLEOTIDE SEQUENCE [LARGE SCALE GENOMIC DNA]</scope>
    <source>
        <strain evidence="14">Ba4</strain>
    </source>
</reference>
<evidence type="ECO:0000256" key="3">
    <source>
        <dbReference type="ARBA" id="ARBA00022679"/>
    </source>
</evidence>